<dbReference type="Gene3D" id="2.60.40.1120">
    <property type="entry name" value="Carboxypeptidase-like, regulatory domain"/>
    <property type="match status" value="1"/>
</dbReference>
<name>A0A1N6JJ10_9BACT</name>
<keyword evidence="7" id="KW-1185">Reference proteome</keyword>
<evidence type="ECO:0000259" key="5">
    <source>
        <dbReference type="Pfam" id="PF14905"/>
    </source>
</evidence>
<dbReference type="InterPro" id="IPR037066">
    <property type="entry name" value="Plug_dom_sf"/>
</dbReference>
<dbReference type="AlphaFoldDB" id="A0A1N6JJ10"/>
<proteinExistence type="predicted"/>
<dbReference type="Gene3D" id="2.40.170.20">
    <property type="entry name" value="TonB-dependent receptor, beta-barrel domain"/>
    <property type="match status" value="1"/>
</dbReference>
<organism evidence="6 7">
    <name type="scientific">Chitinophaga niabensis</name>
    <dbReference type="NCBI Taxonomy" id="536979"/>
    <lineage>
        <taxon>Bacteria</taxon>
        <taxon>Pseudomonadati</taxon>
        <taxon>Bacteroidota</taxon>
        <taxon>Chitinophagia</taxon>
        <taxon>Chitinophagales</taxon>
        <taxon>Chitinophagaceae</taxon>
        <taxon>Chitinophaga</taxon>
    </lineage>
</organism>
<reference evidence="6 7" key="1">
    <citation type="submission" date="2016-11" db="EMBL/GenBank/DDBJ databases">
        <authorList>
            <person name="Jaros S."/>
            <person name="Januszkiewicz K."/>
            <person name="Wedrychowicz H."/>
        </authorList>
    </citation>
    <scope>NUCLEOTIDE SEQUENCE [LARGE SCALE GENOMIC DNA]</scope>
    <source>
        <strain evidence="6 7">DSM 24787</strain>
    </source>
</reference>
<evidence type="ECO:0000256" key="2">
    <source>
        <dbReference type="ARBA" id="ARBA00023136"/>
    </source>
</evidence>
<dbReference type="InterPro" id="IPR012910">
    <property type="entry name" value="Plug_dom"/>
</dbReference>
<dbReference type="Proteomes" id="UP000185003">
    <property type="component" value="Unassembled WGS sequence"/>
</dbReference>
<feature type="domain" description="Outer membrane protein beta-barrel" evidence="5">
    <location>
        <begin position="368"/>
        <end position="740"/>
    </location>
</feature>
<evidence type="ECO:0000313" key="7">
    <source>
        <dbReference type="Proteomes" id="UP000185003"/>
    </source>
</evidence>
<dbReference type="GO" id="GO:0009279">
    <property type="term" value="C:cell outer membrane"/>
    <property type="evidence" value="ECO:0007669"/>
    <property type="project" value="UniProtKB-SubCell"/>
</dbReference>
<dbReference type="PANTHER" id="PTHR40980:SF4">
    <property type="entry name" value="TONB-DEPENDENT RECEPTOR-LIKE BETA-BARREL DOMAIN-CONTAINING PROTEIN"/>
    <property type="match status" value="1"/>
</dbReference>
<dbReference type="STRING" id="536979.SAMN04488055_4057"/>
<dbReference type="Gene3D" id="2.170.130.10">
    <property type="entry name" value="TonB-dependent receptor, plug domain"/>
    <property type="match status" value="1"/>
</dbReference>
<dbReference type="InterPro" id="IPR036942">
    <property type="entry name" value="Beta-barrel_TonB_sf"/>
</dbReference>
<dbReference type="InterPro" id="IPR041700">
    <property type="entry name" value="OMP_b-brl_3"/>
</dbReference>
<keyword evidence="6" id="KW-0675">Receptor</keyword>
<comment type="subcellular location">
    <subcellularLocation>
        <location evidence="1">Cell outer membrane</location>
    </subcellularLocation>
</comment>
<evidence type="ECO:0000313" key="6">
    <source>
        <dbReference type="EMBL" id="SIO44157.1"/>
    </source>
</evidence>
<accession>A0A1N6JJ10</accession>
<dbReference type="Pfam" id="PF07715">
    <property type="entry name" value="Plug"/>
    <property type="match status" value="1"/>
</dbReference>
<protein>
    <submittedName>
        <fullName evidence="6">Outer membrane receptor proteins, mostly Fe transport</fullName>
    </submittedName>
</protein>
<keyword evidence="3" id="KW-0998">Cell outer membrane</keyword>
<evidence type="ECO:0000259" key="4">
    <source>
        <dbReference type="Pfam" id="PF07715"/>
    </source>
</evidence>
<gene>
    <name evidence="6" type="ORF">SAMN04488055_4057</name>
</gene>
<evidence type="ECO:0000256" key="1">
    <source>
        <dbReference type="ARBA" id="ARBA00004442"/>
    </source>
</evidence>
<evidence type="ECO:0000256" key="3">
    <source>
        <dbReference type="ARBA" id="ARBA00023237"/>
    </source>
</evidence>
<dbReference type="SUPFAM" id="SSF49464">
    <property type="entry name" value="Carboxypeptidase regulatory domain-like"/>
    <property type="match status" value="1"/>
</dbReference>
<dbReference type="EMBL" id="FSRA01000002">
    <property type="protein sequence ID" value="SIO44157.1"/>
    <property type="molecule type" value="Genomic_DNA"/>
</dbReference>
<dbReference type="Pfam" id="PF14905">
    <property type="entry name" value="OMP_b-brl_3"/>
    <property type="match status" value="1"/>
</dbReference>
<dbReference type="SUPFAM" id="SSF56935">
    <property type="entry name" value="Porins"/>
    <property type="match status" value="1"/>
</dbReference>
<dbReference type="InterPro" id="IPR008969">
    <property type="entry name" value="CarboxyPept-like_regulatory"/>
</dbReference>
<keyword evidence="2" id="KW-0472">Membrane</keyword>
<dbReference type="PANTHER" id="PTHR40980">
    <property type="entry name" value="PLUG DOMAIN-CONTAINING PROTEIN"/>
    <property type="match status" value="1"/>
</dbReference>
<sequence>MLFAASATAQSIHGVVRHNNEPLIAATVVLMRTDSSIVKTVSTGKGGQFAIDAVPQGRYILSARFLGYQPYFTSVVSPFAQSIQISLLPLAQQLQRVSVQAQRPPAIEQRIDGLVYNPQGDLVAAGSNAQDLLQRVPFVTISQEGAISIRGNSSVKVFINNKPAEFYANNVADLLKSLSADDIAKVEVITHPSARYDAEGSAGVLNIWLKKNRLRGLTGTLSANANDIDQNYNLKFNYRMAKVYSTFEVYQNLYKSYNYEETERVGYNGFTLRQSSQNRQHGRGNYFTFNAGWEPDSTQALDVSMRLGIFPDFRESQLQASQFQESIPVREYARHTNRDGLYRSRGLTFSYNKRLGSNRELFVLGGYSARNNESGYIMQANAYKEKNENKGRNYDVMLQSDYVHPFSSMHKIETGIKYSKREINTDYALFNFDSLAGYEKDPQRSLRYHFIQNVMAAYLSYDLTVKEWKFRSGIRYEYTWLSAQELSLPPYHIIVPNIIISRRFFSKHTFNLSYSYRIQRPEAYHLSPSMDYSDSLNITTGNPDLVPEKINRFELGYSTVFSNNSSVSVSVYHSYANNSIQSIRVMKGNGVIYNSYANIAGNSKTGLSLNNTLNIGKRFKLNTNADLYYITFRSDTIITQRPYARISSTATYQLPKGFALEGSIYWESRYPLVYGYVTGWRNYFLGINKKLWGERAAVSLRTQSLTSRYFHGKGEFFGDTYIERFKRNFQRPFLRIGFTYKFGKTFNTRPERTRRSIEGL</sequence>
<dbReference type="Pfam" id="PF13620">
    <property type="entry name" value="CarboxypepD_reg"/>
    <property type="match status" value="1"/>
</dbReference>
<feature type="domain" description="TonB-dependent receptor plug" evidence="4">
    <location>
        <begin position="126"/>
        <end position="204"/>
    </location>
</feature>